<feature type="domain" description="Gcp-like" evidence="1">
    <location>
        <begin position="35"/>
        <end position="159"/>
    </location>
</feature>
<dbReference type="PANTHER" id="PTHR11735:SF11">
    <property type="entry name" value="TRNA THREONYLCARBAMOYLADENOSINE BIOSYNTHESIS PROTEIN TSAB"/>
    <property type="match status" value="1"/>
</dbReference>
<dbReference type="Gene3D" id="3.30.420.40">
    <property type="match status" value="2"/>
</dbReference>
<dbReference type="GO" id="GO:0061711">
    <property type="term" value="F:tRNA N(6)-L-threonylcarbamoyladenine synthase activity"/>
    <property type="evidence" value="ECO:0007669"/>
    <property type="project" value="UniProtKB-EC"/>
</dbReference>
<name>A0A9X3J8K2_9BACT</name>
<dbReference type="NCBIfam" id="TIGR03725">
    <property type="entry name" value="T6A_YeaZ"/>
    <property type="match status" value="1"/>
</dbReference>
<organism evidence="2 3">
    <name type="scientific">Draconibacterium aestuarii</name>
    <dbReference type="NCBI Taxonomy" id="2998507"/>
    <lineage>
        <taxon>Bacteria</taxon>
        <taxon>Pseudomonadati</taxon>
        <taxon>Bacteroidota</taxon>
        <taxon>Bacteroidia</taxon>
        <taxon>Marinilabiliales</taxon>
        <taxon>Prolixibacteraceae</taxon>
        <taxon>Draconibacterium</taxon>
    </lineage>
</organism>
<dbReference type="Pfam" id="PF00814">
    <property type="entry name" value="TsaD"/>
    <property type="match status" value="1"/>
</dbReference>
<dbReference type="SUPFAM" id="SSF53067">
    <property type="entry name" value="Actin-like ATPase domain"/>
    <property type="match status" value="2"/>
</dbReference>
<dbReference type="GO" id="GO:0005829">
    <property type="term" value="C:cytosol"/>
    <property type="evidence" value="ECO:0007669"/>
    <property type="project" value="TreeGrafter"/>
</dbReference>
<dbReference type="InterPro" id="IPR022496">
    <property type="entry name" value="T6A_TsaB"/>
</dbReference>
<keyword evidence="2" id="KW-0808">Transferase</keyword>
<reference evidence="2" key="1">
    <citation type="submission" date="2022-11" db="EMBL/GenBank/DDBJ databases">
        <title>Marilongibacter aestuarii gen. nov., sp. nov., isolated from tidal flat sediment.</title>
        <authorList>
            <person name="Jiayan W."/>
        </authorList>
    </citation>
    <scope>NUCLEOTIDE SEQUENCE</scope>
    <source>
        <strain evidence="2">Z1-6</strain>
    </source>
</reference>
<evidence type="ECO:0000259" key="1">
    <source>
        <dbReference type="Pfam" id="PF00814"/>
    </source>
</evidence>
<keyword evidence="2" id="KW-0012">Acyltransferase</keyword>
<proteinExistence type="predicted"/>
<dbReference type="EC" id="2.3.1.234" evidence="2"/>
<protein>
    <submittedName>
        <fullName evidence="2">tRNA (Adenosine(37)-N6)-threonylcarbamoyltransferase complex dimerization subunit type 1 TsaB</fullName>
        <ecNumber evidence="2">2.3.1.234</ecNumber>
    </submittedName>
</protein>
<dbReference type="Proteomes" id="UP001145087">
    <property type="component" value="Unassembled WGS sequence"/>
</dbReference>
<accession>A0A9X3J8K2</accession>
<keyword evidence="3" id="KW-1185">Reference proteome</keyword>
<dbReference type="InterPro" id="IPR000905">
    <property type="entry name" value="Gcp-like_dom"/>
</dbReference>
<comment type="caution">
    <text evidence="2">The sequence shown here is derived from an EMBL/GenBank/DDBJ whole genome shotgun (WGS) entry which is preliminary data.</text>
</comment>
<dbReference type="EMBL" id="JAPOHD010000029">
    <property type="protein sequence ID" value="MCY1721815.1"/>
    <property type="molecule type" value="Genomic_DNA"/>
</dbReference>
<dbReference type="GO" id="GO:0002949">
    <property type="term" value="P:tRNA threonylcarbamoyladenosine modification"/>
    <property type="evidence" value="ECO:0007669"/>
    <property type="project" value="InterPro"/>
</dbReference>
<dbReference type="RefSeq" id="WP_343334144.1">
    <property type="nucleotide sequence ID" value="NZ_JAPOHD010000029.1"/>
</dbReference>
<dbReference type="AlphaFoldDB" id="A0A9X3J8K2"/>
<evidence type="ECO:0000313" key="2">
    <source>
        <dbReference type="EMBL" id="MCY1721815.1"/>
    </source>
</evidence>
<sequence length="237" mass="26530">MAIILNIETSTEVCSVSLAENGKTLFQKESNDGLKHSELLTVFIQDIFKENNFEWSKVDAVAVSKGPGSYTGLRIGVSVAKGLCYGLDKPLIGIGSIEVMGVHAAKNSSEFYANEKNDELLFCPMIDARRMEVYTALYNSDGEQILPVSAEIIDENSFADYLEDKKILFFGNGAEKCKEKIIHENALFLGPSQTSARFMRNLSESKYNKKEFEDVAYFEPFYLKDFVATIPKNKVLK</sequence>
<evidence type="ECO:0000313" key="3">
    <source>
        <dbReference type="Proteomes" id="UP001145087"/>
    </source>
</evidence>
<dbReference type="CDD" id="cd24032">
    <property type="entry name" value="ASKHA_NBD_TsaB"/>
    <property type="match status" value="1"/>
</dbReference>
<dbReference type="InterPro" id="IPR043129">
    <property type="entry name" value="ATPase_NBD"/>
</dbReference>
<dbReference type="PANTHER" id="PTHR11735">
    <property type="entry name" value="TRNA N6-ADENOSINE THREONYLCARBAMOYLTRANSFERASE"/>
    <property type="match status" value="1"/>
</dbReference>
<gene>
    <name evidence="2" type="primary">tsaB</name>
    <name evidence="2" type="ORF">OU798_15785</name>
</gene>